<organism evidence="2 3">
    <name type="scientific">Trachymyrmex septentrionalis</name>
    <dbReference type="NCBI Taxonomy" id="34720"/>
    <lineage>
        <taxon>Eukaryota</taxon>
        <taxon>Metazoa</taxon>
        <taxon>Ecdysozoa</taxon>
        <taxon>Arthropoda</taxon>
        <taxon>Hexapoda</taxon>
        <taxon>Insecta</taxon>
        <taxon>Pterygota</taxon>
        <taxon>Neoptera</taxon>
        <taxon>Endopterygota</taxon>
        <taxon>Hymenoptera</taxon>
        <taxon>Apocrita</taxon>
        <taxon>Aculeata</taxon>
        <taxon>Formicoidea</taxon>
        <taxon>Formicidae</taxon>
        <taxon>Myrmicinae</taxon>
        <taxon>Trachymyrmex</taxon>
    </lineage>
</organism>
<accession>A0A195ESF7</accession>
<gene>
    <name evidence="2" type="ORF">ALC56_14448</name>
</gene>
<proteinExistence type="predicted"/>
<name>A0A195ESF7_9HYME</name>
<keyword evidence="3" id="KW-1185">Reference proteome</keyword>
<evidence type="ECO:0000313" key="2">
    <source>
        <dbReference type="EMBL" id="KYN31180.1"/>
    </source>
</evidence>
<evidence type="ECO:0000256" key="1">
    <source>
        <dbReference type="SAM" id="MobiDB-lite"/>
    </source>
</evidence>
<feature type="region of interest" description="Disordered" evidence="1">
    <location>
        <begin position="157"/>
        <end position="217"/>
    </location>
</feature>
<feature type="compositionally biased region" description="Basic and acidic residues" evidence="1">
    <location>
        <begin position="159"/>
        <end position="168"/>
    </location>
</feature>
<protein>
    <submittedName>
        <fullName evidence="2">Uncharacterized protein</fullName>
    </submittedName>
</protein>
<dbReference type="EMBL" id="KQ981986">
    <property type="protein sequence ID" value="KYN31180.1"/>
    <property type="molecule type" value="Genomic_DNA"/>
</dbReference>
<sequence length="438" mass="49462">NIGKAYEATSVMHFTMHVSGTVYAFFKKKAYEFSFFISMDSRRSAMDSAVEVAISFKGSCGDPSPMKIGLIKYCCYNFLVAKTTPGAVPPALLGQAKDSTCARSPDKAHTHTRTTEEINRIILDAKRPMEMSLRRKFTHRRRTTTTSRISNCPVLTTSHDTERERESCLPRQSFSDSSRARRGSETEALTMVSHASHAINGEKIPKRDGERRIPSLSLSPPPPLSHYIYIYTRVNFYSLSLSLNNFSTDLFGANCSFELCLLLSAYWRGAGRGEIVCDSRFSASTGTFYVLLGDAKDCRFLSGKNVESRKRNSEKLGMLMSSIIYDLSFTLRFLANEISLNKEYTVLVDYAIVSSVEKEADKGVAPGSNTSFDRRKRGEREESQRNVLYLYYEVAYSPWKKTKTLPFEDAGKTPERRRKNIKTSGLKCNLKLLRKFPT</sequence>
<feature type="non-terminal residue" evidence="2">
    <location>
        <position position="1"/>
    </location>
</feature>
<dbReference type="Proteomes" id="UP000078541">
    <property type="component" value="Unassembled WGS sequence"/>
</dbReference>
<feature type="compositionally biased region" description="Basic and acidic residues" evidence="1">
    <location>
        <begin position="203"/>
        <end position="213"/>
    </location>
</feature>
<evidence type="ECO:0000313" key="3">
    <source>
        <dbReference type="Proteomes" id="UP000078541"/>
    </source>
</evidence>
<reference evidence="2 3" key="1">
    <citation type="submission" date="2016-03" db="EMBL/GenBank/DDBJ databases">
        <title>Trachymyrmex septentrionalis WGS genome.</title>
        <authorList>
            <person name="Nygaard S."/>
            <person name="Hu H."/>
            <person name="Boomsma J."/>
            <person name="Zhang G."/>
        </authorList>
    </citation>
    <scope>NUCLEOTIDE SEQUENCE [LARGE SCALE GENOMIC DNA]</scope>
    <source>
        <strain evidence="2">Tsep2-gDNA-1</strain>
        <tissue evidence="2">Whole body</tissue>
    </source>
</reference>
<dbReference type="AlphaFoldDB" id="A0A195ESF7"/>